<dbReference type="SUPFAM" id="SSF51695">
    <property type="entry name" value="PLC-like phosphodiesterases"/>
    <property type="match status" value="1"/>
</dbReference>
<dbReference type="PANTHER" id="PTHR43805">
    <property type="entry name" value="GLYCEROPHOSPHORYL DIESTER PHOSPHODIESTERASE"/>
    <property type="match status" value="1"/>
</dbReference>
<keyword evidence="3" id="KW-1185">Reference proteome</keyword>
<dbReference type="OrthoDB" id="1470350at2759"/>
<dbReference type="AlphaFoldDB" id="A0A9N8W9N2"/>
<proteinExistence type="predicted"/>
<dbReference type="InterPro" id="IPR030395">
    <property type="entry name" value="GP_PDE_dom"/>
</dbReference>
<protein>
    <submittedName>
        <fullName evidence="2">302_t:CDS:1</fullName>
    </submittedName>
</protein>
<dbReference type="GO" id="GO:0008081">
    <property type="term" value="F:phosphoric diester hydrolase activity"/>
    <property type="evidence" value="ECO:0007669"/>
    <property type="project" value="InterPro"/>
</dbReference>
<dbReference type="PROSITE" id="PS51704">
    <property type="entry name" value="GP_PDE"/>
    <property type="match status" value="1"/>
</dbReference>
<dbReference type="InterPro" id="IPR017946">
    <property type="entry name" value="PLC-like_Pdiesterase_TIM-brl"/>
</dbReference>
<evidence type="ECO:0000313" key="3">
    <source>
        <dbReference type="Proteomes" id="UP000789342"/>
    </source>
</evidence>
<comment type="caution">
    <text evidence="2">The sequence shown here is derived from an EMBL/GenBank/DDBJ whole genome shotgun (WGS) entry which is preliminary data.</text>
</comment>
<name>A0A9N8W9N2_9GLOM</name>
<dbReference type="Pfam" id="PF03009">
    <property type="entry name" value="GDPD"/>
    <property type="match status" value="1"/>
</dbReference>
<feature type="non-terminal residue" evidence="2">
    <location>
        <position position="311"/>
    </location>
</feature>
<sequence>KTVLATNIRASSLVSRTNRMSVVGHRGASDSYPENTVLSIERAIADGADAVEFDIQLTLDKEIIVLHDSLLDRTTTGEGKVSTKNFHGYIEFLTTKKPPHCKIPRFEDVLDVFLRPENSKVWAVIDVKLDNSPEVLEILSTIFKKHGDLSHFRNQFYIGIWHPKFVPISRNYLPELPIIHIGFSLNVARKYFPDVDGYNMLHIILCDKDGKKFIENAHELSKPVFTWTVNKEHHATNCYNYGVDAIMTDRPKYFVSYLREGGKSSSNWFSAWIKRFFYSALKFFVDYMCVRKLKQYGDLDVPKRISVNNTQ</sequence>
<gene>
    <name evidence="2" type="ORF">AMORRO_LOCUS2366</name>
</gene>
<dbReference type="PANTHER" id="PTHR43805:SF1">
    <property type="entry name" value="GP-PDE DOMAIN-CONTAINING PROTEIN"/>
    <property type="match status" value="1"/>
</dbReference>
<evidence type="ECO:0000313" key="2">
    <source>
        <dbReference type="EMBL" id="CAG8482223.1"/>
    </source>
</evidence>
<reference evidence="2" key="1">
    <citation type="submission" date="2021-06" db="EMBL/GenBank/DDBJ databases">
        <authorList>
            <person name="Kallberg Y."/>
            <person name="Tangrot J."/>
            <person name="Rosling A."/>
        </authorList>
    </citation>
    <scope>NUCLEOTIDE SEQUENCE</scope>
    <source>
        <strain evidence="2">CL551</strain>
    </source>
</reference>
<dbReference type="GO" id="GO:0006629">
    <property type="term" value="P:lipid metabolic process"/>
    <property type="evidence" value="ECO:0007669"/>
    <property type="project" value="InterPro"/>
</dbReference>
<dbReference type="EMBL" id="CAJVPV010000984">
    <property type="protein sequence ID" value="CAG8482223.1"/>
    <property type="molecule type" value="Genomic_DNA"/>
</dbReference>
<dbReference type="Proteomes" id="UP000789342">
    <property type="component" value="Unassembled WGS sequence"/>
</dbReference>
<accession>A0A9N8W9N2</accession>
<evidence type="ECO:0000259" key="1">
    <source>
        <dbReference type="PROSITE" id="PS51704"/>
    </source>
</evidence>
<dbReference type="Gene3D" id="3.20.20.190">
    <property type="entry name" value="Phosphatidylinositol (PI) phosphodiesterase"/>
    <property type="match status" value="1"/>
</dbReference>
<organism evidence="2 3">
    <name type="scientific">Acaulospora morrowiae</name>
    <dbReference type="NCBI Taxonomy" id="94023"/>
    <lineage>
        <taxon>Eukaryota</taxon>
        <taxon>Fungi</taxon>
        <taxon>Fungi incertae sedis</taxon>
        <taxon>Mucoromycota</taxon>
        <taxon>Glomeromycotina</taxon>
        <taxon>Glomeromycetes</taxon>
        <taxon>Diversisporales</taxon>
        <taxon>Acaulosporaceae</taxon>
        <taxon>Acaulospora</taxon>
    </lineage>
</organism>
<feature type="domain" description="GP-PDE" evidence="1">
    <location>
        <begin position="20"/>
        <end position="258"/>
    </location>
</feature>